<proteinExistence type="predicted"/>
<dbReference type="PROSITE" id="PS50883">
    <property type="entry name" value="EAL"/>
    <property type="match status" value="1"/>
</dbReference>
<gene>
    <name evidence="2" type="ORF">LIQ10_20720</name>
</gene>
<name>A0AAJ1B3K9_MEDGN</name>
<feature type="domain" description="EAL" evidence="1">
    <location>
        <begin position="1"/>
        <end position="68"/>
    </location>
</feature>
<sequence length="79" mass="8861">QSSDKGIGILEAIINMAKLMGLRVIAEGIESSQQVELLLDLGCLYAQGYYFYKPMTSKQFEAIIKNDDKVDYRGIQAKQ</sequence>
<dbReference type="PANTHER" id="PTHR33121">
    <property type="entry name" value="CYCLIC DI-GMP PHOSPHODIESTERASE PDEF"/>
    <property type="match status" value="1"/>
</dbReference>
<protein>
    <submittedName>
        <fullName evidence="2">EAL domain-containing protein</fullName>
    </submittedName>
</protein>
<dbReference type="PANTHER" id="PTHR33121:SF70">
    <property type="entry name" value="SIGNALING PROTEIN YKOW"/>
    <property type="match status" value="1"/>
</dbReference>
<dbReference type="SUPFAM" id="SSF141868">
    <property type="entry name" value="EAL domain-like"/>
    <property type="match status" value="1"/>
</dbReference>
<dbReference type="InterPro" id="IPR035919">
    <property type="entry name" value="EAL_sf"/>
</dbReference>
<dbReference type="RefSeq" id="WP_226973606.1">
    <property type="nucleotide sequence ID" value="NZ_JAJBNC010000395.1"/>
</dbReference>
<dbReference type="InterPro" id="IPR001633">
    <property type="entry name" value="EAL_dom"/>
</dbReference>
<feature type="non-terminal residue" evidence="2">
    <location>
        <position position="1"/>
    </location>
</feature>
<evidence type="ECO:0000313" key="2">
    <source>
        <dbReference type="EMBL" id="MCB5496109.1"/>
    </source>
</evidence>
<feature type="non-terminal residue" evidence="2">
    <location>
        <position position="79"/>
    </location>
</feature>
<dbReference type="Gene3D" id="3.20.20.450">
    <property type="entry name" value="EAL domain"/>
    <property type="match status" value="1"/>
</dbReference>
<evidence type="ECO:0000259" key="1">
    <source>
        <dbReference type="PROSITE" id="PS50883"/>
    </source>
</evidence>
<comment type="caution">
    <text evidence="2">The sequence shown here is derived from an EMBL/GenBank/DDBJ whole genome shotgun (WGS) entry which is preliminary data.</text>
</comment>
<dbReference type="GO" id="GO:0071111">
    <property type="term" value="F:cyclic-guanylate-specific phosphodiesterase activity"/>
    <property type="evidence" value="ECO:0007669"/>
    <property type="project" value="InterPro"/>
</dbReference>
<dbReference type="Proteomes" id="UP001297422">
    <property type="component" value="Unassembled WGS sequence"/>
</dbReference>
<dbReference type="Pfam" id="PF00563">
    <property type="entry name" value="EAL"/>
    <property type="match status" value="1"/>
</dbReference>
<reference evidence="2" key="1">
    <citation type="submission" date="2021-10" db="EMBL/GenBank/DDBJ databases">
        <title>Collection of gut derived symbiotic bacterial strains cultured from healthy donors.</title>
        <authorList>
            <person name="Lin H."/>
            <person name="Littmann E."/>
            <person name="Claire K."/>
            <person name="Pamer E."/>
        </authorList>
    </citation>
    <scope>NUCLEOTIDE SEQUENCE</scope>
    <source>
        <strain evidence="2">MSK.23.4</strain>
    </source>
</reference>
<dbReference type="AlphaFoldDB" id="A0AAJ1B3K9"/>
<organism evidence="2 3">
    <name type="scientific">Mediterraneibacter gnavus</name>
    <name type="common">Ruminococcus gnavus</name>
    <dbReference type="NCBI Taxonomy" id="33038"/>
    <lineage>
        <taxon>Bacteria</taxon>
        <taxon>Bacillati</taxon>
        <taxon>Bacillota</taxon>
        <taxon>Clostridia</taxon>
        <taxon>Lachnospirales</taxon>
        <taxon>Lachnospiraceae</taxon>
        <taxon>Mediterraneibacter</taxon>
    </lineage>
</organism>
<dbReference type="InterPro" id="IPR050706">
    <property type="entry name" value="Cyclic-di-GMP_PDE-like"/>
</dbReference>
<evidence type="ECO:0000313" key="3">
    <source>
        <dbReference type="Proteomes" id="UP001297422"/>
    </source>
</evidence>
<dbReference type="EMBL" id="JAJBNC010000395">
    <property type="protein sequence ID" value="MCB5496109.1"/>
    <property type="molecule type" value="Genomic_DNA"/>
</dbReference>
<accession>A0AAJ1B3K9</accession>